<evidence type="ECO:0000313" key="2">
    <source>
        <dbReference type="EMBL" id="GAA53885.1"/>
    </source>
</evidence>
<dbReference type="PANTHER" id="PTHR37984">
    <property type="entry name" value="PROTEIN CBG26694"/>
    <property type="match status" value="1"/>
</dbReference>
<dbReference type="Gene3D" id="3.10.10.10">
    <property type="entry name" value="HIV Type 1 Reverse Transcriptase, subunit A, domain 1"/>
    <property type="match status" value="1"/>
</dbReference>
<reference evidence="2" key="1">
    <citation type="journal article" date="2011" name="Genome Biol.">
        <title>The draft genome of the carcinogenic human liver fluke Clonorchis sinensis.</title>
        <authorList>
            <person name="Wang X."/>
            <person name="Chen W."/>
            <person name="Huang Y."/>
            <person name="Sun J."/>
            <person name="Men J."/>
            <person name="Liu H."/>
            <person name="Luo F."/>
            <person name="Guo L."/>
            <person name="Lv X."/>
            <person name="Deng C."/>
            <person name="Zhou C."/>
            <person name="Fan Y."/>
            <person name="Li X."/>
            <person name="Huang L."/>
            <person name="Hu Y."/>
            <person name="Liang C."/>
            <person name="Hu X."/>
            <person name="Xu J."/>
            <person name="Yu X."/>
        </authorList>
    </citation>
    <scope>NUCLEOTIDE SEQUENCE [LARGE SCALE GENOMIC DNA]</scope>
    <source>
        <strain evidence="2">Henan</strain>
    </source>
</reference>
<dbReference type="CDD" id="cd01647">
    <property type="entry name" value="RT_LTR"/>
    <property type="match status" value="1"/>
</dbReference>
<dbReference type="Pfam" id="PF00078">
    <property type="entry name" value="RVT_1"/>
    <property type="match status" value="1"/>
</dbReference>
<dbReference type="EMBL" id="DF143629">
    <property type="protein sequence ID" value="GAA53885.1"/>
    <property type="molecule type" value="Genomic_DNA"/>
</dbReference>
<accession>G7YLQ4</accession>
<evidence type="ECO:0000259" key="1">
    <source>
        <dbReference type="Pfam" id="PF00078"/>
    </source>
</evidence>
<proteinExistence type="predicted"/>
<dbReference type="InterPro" id="IPR043128">
    <property type="entry name" value="Rev_trsase/Diguanyl_cyclase"/>
</dbReference>
<feature type="domain" description="Reverse transcriptase" evidence="1">
    <location>
        <begin position="453"/>
        <end position="563"/>
    </location>
</feature>
<dbReference type="PANTHER" id="PTHR37984:SF9">
    <property type="entry name" value="INTEGRASE CATALYTIC DOMAIN-CONTAINING PROTEIN"/>
    <property type="match status" value="1"/>
</dbReference>
<gene>
    <name evidence="2" type="ORF">CLF_111525</name>
</gene>
<dbReference type="SUPFAM" id="SSF56672">
    <property type="entry name" value="DNA/RNA polymerases"/>
    <property type="match status" value="1"/>
</dbReference>
<dbReference type="InterPro" id="IPR043502">
    <property type="entry name" value="DNA/RNA_pol_sf"/>
</dbReference>
<dbReference type="Proteomes" id="UP000008909">
    <property type="component" value="Unassembled WGS sequence"/>
</dbReference>
<reference key="2">
    <citation type="submission" date="2011-10" db="EMBL/GenBank/DDBJ databases">
        <title>The genome and transcriptome sequence of Clonorchis sinensis provide insights into the carcinogenic liver fluke.</title>
        <authorList>
            <person name="Wang X."/>
            <person name="Huang Y."/>
            <person name="Chen W."/>
            <person name="Liu H."/>
            <person name="Guo L."/>
            <person name="Chen Y."/>
            <person name="Luo F."/>
            <person name="Zhou W."/>
            <person name="Sun J."/>
            <person name="Mao Q."/>
            <person name="Liang P."/>
            <person name="Zhou C."/>
            <person name="Tian Y."/>
            <person name="Men J."/>
            <person name="Lv X."/>
            <person name="Huang L."/>
            <person name="Zhou J."/>
            <person name="Hu Y."/>
            <person name="Li R."/>
            <person name="Zhang F."/>
            <person name="Lei H."/>
            <person name="Li X."/>
            <person name="Hu X."/>
            <person name="Liang C."/>
            <person name="Xu J."/>
            <person name="Wu Z."/>
            <person name="Yu X."/>
        </authorList>
    </citation>
    <scope>NUCLEOTIDE SEQUENCE</scope>
    <source>
        <strain>Henan</strain>
    </source>
</reference>
<evidence type="ECO:0000313" key="3">
    <source>
        <dbReference type="Proteomes" id="UP000008909"/>
    </source>
</evidence>
<dbReference type="AlphaFoldDB" id="G7YLQ4"/>
<name>G7YLQ4_CLOSI</name>
<organism evidence="2 3">
    <name type="scientific">Clonorchis sinensis</name>
    <name type="common">Chinese liver fluke</name>
    <dbReference type="NCBI Taxonomy" id="79923"/>
    <lineage>
        <taxon>Eukaryota</taxon>
        <taxon>Metazoa</taxon>
        <taxon>Spiralia</taxon>
        <taxon>Lophotrochozoa</taxon>
        <taxon>Platyhelminthes</taxon>
        <taxon>Trematoda</taxon>
        <taxon>Digenea</taxon>
        <taxon>Opisthorchiida</taxon>
        <taxon>Opisthorchiata</taxon>
        <taxon>Opisthorchiidae</taxon>
        <taxon>Clonorchis</taxon>
    </lineage>
</organism>
<sequence>MHQDAMVPDATASFTEDARVGGDGPISSSTSNGSACLVRANIYCRCIASKDDTMHLHKKANRYRANKVNSYSFLPLRTAVGGKIVDYAADDVSPCFVAQLLGRWRSEAKMPLYTGNQVGLQTQAAKCDCGAQLKDQLRDRLIAGIQLPELQQNLLLCPDQKFQTIRKMCEQCEDVKHVTKTEGAVLLNYSERNNSRMQMNNNFKPRTNSRASYPSIRHFTDHVNIRGITGHSVSLVGGCTIPVGLSQGTSIDCNFLVSTSEPSIIGLKVLRKAAKCDCGAQLKDQLRDRLIAGIQLPELQQNLLLCPDQKFQTIRKMCEQCEDVKHIVTPIRWFKNLGNVNLVDETIPDIHALTGKRIVSSVVKLDTFNLSRRIIPFDLREPVRQALNSVCAKVILTPVESSDWATPIVTPLKAENLWARICGEYRLTLNTRLLQCACTTEEPEGVLYRLSDSKIDLKTVHLRIPLDEASSNLTVIITPFGYFRYSFLRFGLNTLPAVFQQVMNTVAKDLEGGETYQDDVKVHAADKATHDMRLLSLLKRFSEFDVAIHPDKCTFGVPSFSCLVYIVDGGGYKPVKKPSISFSKCAITNQSIRTAFSSRSASVLVSCYS</sequence>
<protein>
    <recommendedName>
        <fullName evidence="1">Reverse transcriptase domain-containing protein</fullName>
    </recommendedName>
</protein>
<keyword evidence="3" id="KW-1185">Reference proteome</keyword>
<dbReference type="InterPro" id="IPR000477">
    <property type="entry name" value="RT_dom"/>
</dbReference>
<dbReference type="Gene3D" id="3.30.70.270">
    <property type="match status" value="1"/>
</dbReference>
<dbReference type="InterPro" id="IPR050951">
    <property type="entry name" value="Retrovirus_Pol_polyprotein"/>
</dbReference>